<feature type="compositionally biased region" description="Basic and acidic residues" evidence="1">
    <location>
        <begin position="10"/>
        <end position="19"/>
    </location>
</feature>
<organism evidence="2 3">
    <name type="scientific">Mycena pura</name>
    <dbReference type="NCBI Taxonomy" id="153505"/>
    <lineage>
        <taxon>Eukaryota</taxon>
        <taxon>Fungi</taxon>
        <taxon>Dikarya</taxon>
        <taxon>Basidiomycota</taxon>
        <taxon>Agaricomycotina</taxon>
        <taxon>Agaricomycetes</taxon>
        <taxon>Agaricomycetidae</taxon>
        <taxon>Agaricales</taxon>
        <taxon>Marasmiineae</taxon>
        <taxon>Mycenaceae</taxon>
        <taxon>Mycena</taxon>
    </lineage>
</organism>
<evidence type="ECO:0000256" key="1">
    <source>
        <dbReference type="SAM" id="MobiDB-lite"/>
    </source>
</evidence>
<keyword evidence="3" id="KW-1185">Reference proteome</keyword>
<gene>
    <name evidence="2" type="ORF">GGX14DRAFT_391045</name>
</gene>
<name>A0AAD6VQX5_9AGAR</name>
<evidence type="ECO:0000313" key="3">
    <source>
        <dbReference type="Proteomes" id="UP001219525"/>
    </source>
</evidence>
<dbReference type="Proteomes" id="UP001219525">
    <property type="component" value="Unassembled WGS sequence"/>
</dbReference>
<reference evidence="2" key="1">
    <citation type="submission" date="2023-03" db="EMBL/GenBank/DDBJ databases">
        <title>Massive genome expansion in bonnet fungi (Mycena s.s.) driven by repeated elements and novel gene families across ecological guilds.</title>
        <authorList>
            <consortium name="Lawrence Berkeley National Laboratory"/>
            <person name="Harder C.B."/>
            <person name="Miyauchi S."/>
            <person name="Viragh M."/>
            <person name="Kuo A."/>
            <person name="Thoen E."/>
            <person name="Andreopoulos B."/>
            <person name="Lu D."/>
            <person name="Skrede I."/>
            <person name="Drula E."/>
            <person name="Henrissat B."/>
            <person name="Morin E."/>
            <person name="Kohler A."/>
            <person name="Barry K."/>
            <person name="LaButti K."/>
            <person name="Morin E."/>
            <person name="Salamov A."/>
            <person name="Lipzen A."/>
            <person name="Mereny Z."/>
            <person name="Hegedus B."/>
            <person name="Baldrian P."/>
            <person name="Stursova M."/>
            <person name="Weitz H."/>
            <person name="Taylor A."/>
            <person name="Grigoriev I.V."/>
            <person name="Nagy L.G."/>
            <person name="Martin F."/>
            <person name="Kauserud H."/>
        </authorList>
    </citation>
    <scope>NUCLEOTIDE SEQUENCE</scope>
    <source>
        <strain evidence="2">9144</strain>
    </source>
</reference>
<dbReference type="EMBL" id="JARJCW010000014">
    <property type="protein sequence ID" value="KAJ7217234.1"/>
    <property type="molecule type" value="Genomic_DNA"/>
</dbReference>
<protein>
    <submittedName>
        <fullName evidence="2">Uncharacterized protein</fullName>
    </submittedName>
</protein>
<dbReference type="AlphaFoldDB" id="A0AAD6VQX5"/>
<comment type="caution">
    <text evidence="2">The sequence shown here is derived from an EMBL/GenBank/DDBJ whole genome shotgun (WGS) entry which is preliminary data.</text>
</comment>
<evidence type="ECO:0000313" key="2">
    <source>
        <dbReference type="EMBL" id="KAJ7217234.1"/>
    </source>
</evidence>
<sequence length="143" mass="14698">MSSKLQATEDATRNSKDPNKSASTPVEADPNAGGEEYVIIPVGVSSDIPETATPSRVAESMGESKVSAAETIAAKSDAVKSGSALCVPDLGNAVAGYSGNLFRRGGVAGWATCFDVAAQHTCKEVPTCDRLSGLKALNHHHAK</sequence>
<proteinExistence type="predicted"/>
<accession>A0AAD6VQX5</accession>
<feature type="region of interest" description="Disordered" evidence="1">
    <location>
        <begin position="1"/>
        <end position="35"/>
    </location>
</feature>